<proteinExistence type="predicted"/>
<dbReference type="EMBL" id="VUMD01000006">
    <property type="protein sequence ID" value="MSS36570.1"/>
    <property type="molecule type" value="Genomic_DNA"/>
</dbReference>
<organism evidence="1 2">
    <name type="scientific">Clostridium porci</name>
    <dbReference type="NCBI Taxonomy" id="2605778"/>
    <lineage>
        <taxon>Bacteria</taxon>
        <taxon>Bacillati</taxon>
        <taxon>Bacillota</taxon>
        <taxon>Clostridia</taxon>
        <taxon>Eubacteriales</taxon>
        <taxon>Clostridiaceae</taxon>
        <taxon>Clostridium</taxon>
    </lineage>
</organism>
<gene>
    <name evidence="1" type="ORF">FYJ39_08295</name>
</gene>
<accession>A0A7X2NKK6</accession>
<dbReference type="RefSeq" id="WP_154472013.1">
    <property type="nucleotide sequence ID" value="NZ_VUMD01000006.1"/>
</dbReference>
<evidence type="ECO:0000313" key="1">
    <source>
        <dbReference type="EMBL" id="MSS36570.1"/>
    </source>
</evidence>
<evidence type="ECO:0000313" key="2">
    <source>
        <dbReference type="Proteomes" id="UP000429958"/>
    </source>
</evidence>
<sequence length="119" mass="13761">MQNNKKEWTTKQVIVPAKYFLQQMAEDETMVYPAQVSILWRGGGSTHTIHSAKELNEIVKSKQVFECGVIRATKKAGRMHVDLMKEGKMLLDMTVLPHRYHMSTLVRNDVAQLYQECYC</sequence>
<dbReference type="AlphaFoldDB" id="A0A7X2NKK6"/>
<comment type="caution">
    <text evidence="1">The sequence shown here is derived from an EMBL/GenBank/DDBJ whole genome shotgun (WGS) entry which is preliminary data.</text>
</comment>
<keyword evidence="2" id="KW-1185">Reference proteome</keyword>
<protein>
    <submittedName>
        <fullName evidence="1">Uncharacterized protein</fullName>
    </submittedName>
</protein>
<reference evidence="1 2" key="1">
    <citation type="submission" date="2019-08" db="EMBL/GenBank/DDBJ databases">
        <title>In-depth cultivation of the pig gut microbiome towards novel bacterial diversity and tailored functional studies.</title>
        <authorList>
            <person name="Wylensek D."/>
            <person name="Hitch T.C.A."/>
            <person name="Clavel T."/>
        </authorList>
    </citation>
    <scope>NUCLEOTIDE SEQUENCE [LARGE SCALE GENOMIC DNA]</scope>
    <source>
        <strain evidence="1 2">WCA-389-WT-23D1</strain>
    </source>
</reference>
<name>A0A7X2NKK6_9CLOT</name>
<dbReference type="Proteomes" id="UP000429958">
    <property type="component" value="Unassembled WGS sequence"/>
</dbReference>